<feature type="domain" description="NfeD-like C-terminal" evidence="6">
    <location>
        <begin position="89"/>
        <end position="145"/>
    </location>
</feature>
<protein>
    <recommendedName>
        <fullName evidence="6">NfeD-like C-terminal domain-containing protein</fullName>
    </recommendedName>
</protein>
<dbReference type="PANTHER" id="PTHR33507">
    <property type="entry name" value="INNER MEMBRANE PROTEIN YBBJ"/>
    <property type="match status" value="1"/>
</dbReference>
<accession>A0A6S6TNI2</accession>
<keyword evidence="4 5" id="KW-0472">Membrane</keyword>
<dbReference type="InterPro" id="IPR052165">
    <property type="entry name" value="Membrane_assoc_protease"/>
</dbReference>
<dbReference type="GO" id="GO:0005886">
    <property type="term" value="C:plasma membrane"/>
    <property type="evidence" value="ECO:0007669"/>
    <property type="project" value="TreeGrafter"/>
</dbReference>
<reference evidence="7" key="1">
    <citation type="submission" date="2020-01" db="EMBL/GenBank/DDBJ databases">
        <authorList>
            <person name="Meier V. D."/>
            <person name="Meier V D."/>
        </authorList>
    </citation>
    <scope>NUCLEOTIDE SEQUENCE</scope>
    <source>
        <strain evidence="7">HLG_WM_MAG_09</strain>
    </source>
</reference>
<dbReference type="PANTHER" id="PTHR33507:SF3">
    <property type="entry name" value="INNER MEMBRANE PROTEIN YBBJ"/>
    <property type="match status" value="1"/>
</dbReference>
<evidence type="ECO:0000256" key="5">
    <source>
        <dbReference type="SAM" id="Phobius"/>
    </source>
</evidence>
<dbReference type="EMBL" id="CACVAT010000330">
    <property type="protein sequence ID" value="CAA6819657.1"/>
    <property type="molecule type" value="Genomic_DNA"/>
</dbReference>
<keyword evidence="3 5" id="KW-1133">Transmembrane helix</keyword>
<dbReference type="AlphaFoldDB" id="A0A6S6TNI2"/>
<feature type="transmembrane region" description="Helical" evidence="5">
    <location>
        <begin position="54"/>
        <end position="75"/>
    </location>
</feature>
<proteinExistence type="predicted"/>
<evidence type="ECO:0000259" key="6">
    <source>
        <dbReference type="Pfam" id="PF01957"/>
    </source>
</evidence>
<gene>
    <name evidence="7" type="ORF">HELGO_WM15344</name>
</gene>
<keyword evidence="2 5" id="KW-0812">Transmembrane</keyword>
<dbReference type="Pfam" id="PF01957">
    <property type="entry name" value="NfeD"/>
    <property type="match status" value="1"/>
</dbReference>
<name>A0A6S6TNI2_9GAMM</name>
<comment type="subcellular location">
    <subcellularLocation>
        <location evidence="1">Membrane</location>
        <topology evidence="1">Multi-pass membrane protein</topology>
    </subcellularLocation>
</comment>
<dbReference type="InterPro" id="IPR012340">
    <property type="entry name" value="NA-bd_OB-fold"/>
</dbReference>
<evidence type="ECO:0000256" key="1">
    <source>
        <dbReference type="ARBA" id="ARBA00004141"/>
    </source>
</evidence>
<dbReference type="InterPro" id="IPR002810">
    <property type="entry name" value="NfeD-like_C"/>
</dbReference>
<dbReference type="Gene3D" id="2.40.50.140">
    <property type="entry name" value="Nucleic acid-binding proteins"/>
    <property type="match status" value="1"/>
</dbReference>
<evidence type="ECO:0000256" key="3">
    <source>
        <dbReference type="ARBA" id="ARBA00022989"/>
    </source>
</evidence>
<feature type="transmembrane region" description="Helical" evidence="5">
    <location>
        <begin position="6"/>
        <end position="23"/>
    </location>
</feature>
<evidence type="ECO:0000313" key="7">
    <source>
        <dbReference type="EMBL" id="CAA6819657.1"/>
    </source>
</evidence>
<feature type="transmembrane region" description="Helical" evidence="5">
    <location>
        <begin position="28"/>
        <end position="48"/>
    </location>
</feature>
<sequence length="147" mass="16098">MSMTPAVFFLLLAVAFIATELLIMQFSIFWFFIIGLGALDAALVAWLFPSLSWTSVTGLFVVFSVLSAVLLLPMLKRWQAKPSELAGHDAIGQEVEVLEVVSSLSKGKVLWSGTEWIARTENGEADFQAGDMATIRKVEGITLFVGR</sequence>
<evidence type="ECO:0000256" key="2">
    <source>
        <dbReference type="ARBA" id="ARBA00022692"/>
    </source>
</evidence>
<evidence type="ECO:0000256" key="4">
    <source>
        <dbReference type="ARBA" id="ARBA00023136"/>
    </source>
</evidence>
<organism evidence="7">
    <name type="scientific">uncultured Thiotrichaceae bacterium</name>
    <dbReference type="NCBI Taxonomy" id="298394"/>
    <lineage>
        <taxon>Bacteria</taxon>
        <taxon>Pseudomonadati</taxon>
        <taxon>Pseudomonadota</taxon>
        <taxon>Gammaproteobacteria</taxon>
        <taxon>Thiotrichales</taxon>
        <taxon>Thiotrichaceae</taxon>
        <taxon>environmental samples</taxon>
    </lineage>
</organism>